<evidence type="ECO:0000313" key="4">
    <source>
        <dbReference type="Proteomes" id="UP000272015"/>
    </source>
</evidence>
<feature type="domain" description="HTH-like" evidence="2">
    <location>
        <begin position="60"/>
        <end position="111"/>
    </location>
</feature>
<feature type="region of interest" description="Disordered" evidence="1">
    <location>
        <begin position="121"/>
        <end position="146"/>
    </location>
</feature>
<evidence type="ECO:0000256" key="1">
    <source>
        <dbReference type="SAM" id="MobiDB-lite"/>
    </source>
</evidence>
<gene>
    <name evidence="3" type="ORF">D6T64_02235</name>
</gene>
<name>A0A3A5MTQ7_9MICO</name>
<dbReference type="Pfam" id="PF13276">
    <property type="entry name" value="HTH_21"/>
    <property type="match status" value="1"/>
</dbReference>
<evidence type="ECO:0000313" key="3">
    <source>
        <dbReference type="EMBL" id="RJT91209.1"/>
    </source>
</evidence>
<evidence type="ECO:0000259" key="2">
    <source>
        <dbReference type="Pfam" id="PF13276"/>
    </source>
</evidence>
<keyword evidence="4" id="KW-1185">Reference proteome</keyword>
<dbReference type="InterPro" id="IPR025948">
    <property type="entry name" value="HTH-like_dom"/>
</dbReference>
<dbReference type="EMBL" id="QZVS01000050">
    <property type="protein sequence ID" value="RJT91209.1"/>
    <property type="molecule type" value="Genomic_DNA"/>
</dbReference>
<sequence>MIVRPGSIGYDHKAFELMLAEKTNFTITRMVRLLEVSRSGYYVWLDRKPSDRMIRRQNIEQKVAWFHSDSDDVYGSPRILADLRADGETISRKTVAKTMQRLGLVGICPKKWRTTTILDHADTHPVDAGTPRSEMSPPSPSNCNTR</sequence>
<comment type="caution">
    <text evidence="3">The sequence shown here is derived from an EMBL/GenBank/DDBJ whole genome shotgun (WGS) entry which is preliminary data.</text>
</comment>
<dbReference type="PANTHER" id="PTHR46889:SF6">
    <property type="entry name" value="TRANSPOSASE INSF FOR INSERTION SEQUENCE IS3B"/>
    <property type="match status" value="1"/>
</dbReference>
<protein>
    <submittedName>
        <fullName evidence="3">Transposase</fullName>
    </submittedName>
</protein>
<reference evidence="3 4" key="1">
    <citation type="submission" date="2018-09" db="EMBL/GenBank/DDBJ databases">
        <title>Novel species of Cryobacterium.</title>
        <authorList>
            <person name="Liu Q."/>
            <person name="Xin Y.-H."/>
        </authorList>
    </citation>
    <scope>NUCLEOTIDE SEQUENCE [LARGE SCALE GENOMIC DNA]</scope>
    <source>
        <strain evidence="3 4">Hh39</strain>
    </source>
</reference>
<dbReference type="Proteomes" id="UP000272015">
    <property type="component" value="Unassembled WGS sequence"/>
</dbReference>
<dbReference type="AlphaFoldDB" id="A0A3A5MTQ7"/>
<dbReference type="InterPro" id="IPR050900">
    <property type="entry name" value="Transposase_IS3/IS150/IS904"/>
</dbReference>
<dbReference type="PANTHER" id="PTHR46889">
    <property type="entry name" value="TRANSPOSASE INSF FOR INSERTION SEQUENCE IS3B-RELATED"/>
    <property type="match status" value="1"/>
</dbReference>
<organism evidence="3 4">
    <name type="scientific">Cryobacterium melibiosiphilum</name>
    <dbReference type="NCBI Taxonomy" id="995039"/>
    <lineage>
        <taxon>Bacteria</taxon>
        <taxon>Bacillati</taxon>
        <taxon>Actinomycetota</taxon>
        <taxon>Actinomycetes</taxon>
        <taxon>Micrococcales</taxon>
        <taxon>Microbacteriaceae</taxon>
        <taxon>Cryobacterium</taxon>
    </lineage>
</organism>
<accession>A0A3A5MTQ7</accession>
<proteinExistence type="predicted"/>